<evidence type="ECO:0000256" key="5">
    <source>
        <dbReference type="SAM" id="MobiDB-lite"/>
    </source>
</evidence>
<dbReference type="Gene3D" id="1.10.10.60">
    <property type="entry name" value="Homeodomain-like"/>
    <property type="match status" value="1"/>
</dbReference>
<protein>
    <recommendedName>
        <fullName evidence="6">HTH myb-type domain-containing protein</fullName>
    </recommendedName>
</protein>
<dbReference type="InterPro" id="IPR006447">
    <property type="entry name" value="Myb_dom_plants"/>
</dbReference>
<evidence type="ECO:0000313" key="7">
    <source>
        <dbReference type="EnsemblPlants" id="OB02G12880.1"/>
    </source>
</evidence>
<dbReference type="GO" id="GO:0003700">
    <property type="term" value="F:DNA-binding transcription factor activity"/>
    <property type="evidence" value="ECO:0007669"/>
    <property type="project" value="InterPro"/>
</dbReference>
<dbReference type="eggNOG" id="ENOG502QSXE">
    <property type="taxonomic scope" value="Eukaryota"/>
</dbReference>
<feature type="region of interest" description="Disordered" evidence="5">
    <location>
        <begin position="404"/>
        <end position="471"/>
    </location>
</feature>
<dbReference type="OMA" id="KMAHTCT"/>
<accession>J3L9H1</accession>
<feature type="region of interest" description="Disordered" evidence="5">
    <location>
        <begin position="134"/>
        <end position="169"/>
    </location>
</feature>
<dbReference type="Pfam" id="PF00249">
    <property type="entry name" value="Myb_DNA-binding"/>
    <property type="match status" value="1"/>
</dbReference>
<feature type="compositionally biased region" description="Basic and acidic residues" evidence="5">
    <location>
        <begin position="332"/>
        <end position="342"/>
    </location>
</feature>
<dbReference type="AlphaFoldDB" id="J3L9H1"/>
<organism evidence="7">
    <name type="scientific">Oryza brachyantha</name>
    <name type="common">malo sina</name>
    <dbReference type="NCBI Taxonomy" id="4533"/>
    <lineage>
        <taxon>Eukaryota</taxon>
        <taxon>Viridiplantae</taxon>
        <taxon>Streptophyta</taxon>
        <taxon>Embryophyta</taxon>
        <taxon>Tracheophyta</taxon>
        <taxon>Spermatophyta</taxon>
        <taxon>Magnoliopsida</taxon>
        <taxon>Liliopsida</taxon>
        <taxon>Poales</taxon>
        <taxon>Poaceae</taxon>
        <taxon>BOP clade</taxon>
        <taxon>Oryzoideae</taxon>
        <taxon>Oryzeae</taxon>
        <taxon>Oryzinae</taxon>
        <taxon>Oryza</taxon>
    </lineage>
</organism>
<dbReference type="Pfam" id="PF14379">
    <property type="entry name" value="Myb_CC_LHEQLE"/>
    <property type="match status" value="1"/>
</dbReference>
<dbReference type="PROSITE" id="PS51294">
    <property type="entry name" value="HTH_MYB"/>
    <property type="match status" value="1"/>
</dbReference>
<keyword evidence="4" id="KW-0539">Nucleus</keyword>
<gene>
    <name evidence="7" type="primary">LOC102706441</name>
</gene>
<evidence type="ECO:0000256" key="1">
    <source>
        <dbReference type="ARBA" id="ARBA00023015"/>
    </source>
</evidence>
<dbReference type="SUPFAM" id="SSF46689">
    <property type="entry name" value="Homeodomain-like"/>
    <property type="match status" value="1"/>
</dbReference>
<name>J3L9H1_ORYBR</name>
<feature type="region of interest" description="Disordered" evidence="5">
    <location>
        <begin position="332"/>
        <end position="353"/>
    </location>
</feature>
<feature type="compositionally biased region" description="Low complexity" evidence="5">
    <location>
        <begin position="257"/>
        <end position="267"/>
    </location>
</feature>
<dbReference type="RefSeq" id="XP_006646868.1">
    <property type="nucleotide sequence ID" value="XM_006646805.3"/>
</dbReference>
<dbReference type="EnsemblPlants" id="OB02G12880.1">
    <property type="protein sequence ID" value="OB02G12880.1"/>
    <property type="gene ID" value="OB02G12880"/>
</dbReference>
<sequence length="471" mass="52504">MIMSTQSVIAVKQFSGPDKMAHTCTVPQLSVHNLSNVNSDLCGSTNSTSLPCAIQSSNIKTELISSSCLPKILPFNPQSSSPDSYPESSLSHMSQADFSDPDFSSSSTFCTRLYTSSSKNSNSCRKTGALPFLPHPPKCEQQQNSAGQSSSSLLLLGSDLSNSGHGDDEHTDDLKDFLNLSSDLSFHGESSAMAYNEQMEFQFLSEQLGIAITNNEESPRLDDIYDRPSQVLSLPASSCSDQEDMQDTGSPAKLQLSSSRSPSGTGSCNKPRLRWTQELHERFVEAVNKLEGPEKATPKGVLKLMKVEGLTIYHIKSHLQKYRLAKYLPETKEDKKQEEKKTKSANGNDHVKKKNAQMAEALRMQMEVQKQLHEQLEVQRQLQLRIEEHARYLQKILEDQQKARESLSSRTITTEGESPEFALMEKNKNKAETSSEFLSKYKIPDTDPECHSQINNKKTKPQADLEMVLDE</sequence>
<dbReference type="PANTHER" id="PTHR31499">
    <property type="entry name" value="MYB FAMILY TRANSCRIPTION FACTOR PHL11"/>
    <property type="match status" value="1"/>
</dbReference>
<dbReference type="InterPro" id="IPR046955">
    <property type="entry name" value="PHR1-like"/>
</dbReference>
<feature type="compositionally biased region" description="Basic and acidic residues" evidence="5">
    <location>
        <begin position="423"/>
        <end position="433"/>
    </location>
</feature>
<keyword evidence="3" id="KW-0804">Transcription</keyword>
<feature type="compositionally biased region" description="Low complexity" evidence="5">
    <location>
        <begin position="141"/>
        <end position="164"/>
    </location>
</feature>
<proteinExistence type="predicted"/>
<reference evidence="7" key="1">
    <citation type="submission" date="2013-04" db="UniProtKB">
        <authorList>
            <consortium name="EnsemblPlants"/>
        </authorList>
    </citation>
    <scope>IDENTIFICATION</scope>
</reference>
<dbReference type="HOGENOM" id="CLU_045049_1_0_1"/>
<dbReference type="InterPro" id="IPR009057">
    <property type="entry name" value="Homeodomain-like_sf"/>
</dbReference>
<feature type="domain" description="HTH myb-type" evidence="6">
    <location>
        <begin position="269"/>
        <end position="327"/>
    </location>
</feature>
<dbReference type="InterPro" id="IPR001005">
    <property type="entry name" value="SANT/Myb"/>
</dbReference>
<evidence type="ECO:0000256" key="4">
    <source>
        <dbReference type="ARBA" id="ARBA00023242"/>
    </source>
</evidence>
<evidence type="ECO:0000259" key="6">
    <source>
        <dbReference type="PROSITE" id="PS51294"/>
    </source>
</evidence>
<dbReference type="FunFam" id="1.10.10.60:FF:000002">
    <property type="entry name" value="Myb family transcription factor"/>
    <property type="match status" value="1"/>
</dbReference>
<dbReference type="Gramene" id="OB02G12880.1">
    <property type="protein sequence ID" value="OB02G12880.1"/>
    <property type="gene ID" value="OB02G12880"/>
</dbReference>
<keyword evidence="1" id="KW-0805">Transcription regulation</keyword>
<evidence type="ECO:0000313" key="8">
    <source>
        <dbReference type="Proteomes" id="UP000006038"/>
    </source>
</evidence>
<dbReference type="PANTHER" id="PTHR31499:SF79">
    <property type="entry name" value="HTH MYB-TYPE DOMAIN-CONTAINING PROTEIN"/>
    <property type="match status" value="1"/>
</dbReference>
<dbReference type="GeneID" id="102706441"/>
<dbReference type="InterPro" id="IPR017930">
    <property type="entry name" value="Myb_dom"/>
</dbReference>
<dbReference type="Proteomes" id="UP000006038">
    <property type="component" value="Unassembled WGS sequence"/>
</dbReference>
<feature type="region of interest" description="Disordered" evidence="5">
    <location>
        <begin position="234"/>
        <end position="272"/>
    </location>
</feature>
<dbReference type="InterPro" id="IPR025756">
    <property type="entry name" value="Myb_CC_LHEQLE"/>
</dbReference>
<keyword evidence="2" id="KW-0238">DNA-binding</keyword>
<keyword evidence="8" id="KW-1185">Reference proteome</keyword>
<evidence type="ECO:0000256" key="3">
    <source>
        <dbReference type="ARBA" id="ARBA00023163"/>
    </source>
</evidence>
<dbReference type="KEGG" id="obr:102706441"/>
<dbReference type="NCBIfam" id="TIGR01557">
    <property type="entry name" value="myb_SHAQKYF"/>
    <property type="match status" value="1"/>
</dbReference>
<evidence type="ECO:0000256" key="2">
    <source>
        <dbReference type="ARBA" id="ARBA00023125"/>
    </source>
</evidence>
<dbReference type="GO" id="GO:0003677">
    <property type="term" value="F:DNA binding"/>
    <property type="evidence" value="ECO:0007669"/>
    <property type="project" value="UniProtKB-KW"/>
</dbReference>
<dbReference type="OrthoDB" id="551907at2759"/>